<sequence>MPILNFLRCVAPFFPLNVPSFSTAGKYRCMIADINPPGYPSKYDQKGRRSPPRIGDKWQIIQELEGTMECFIGNSPYGGRCLEVRFCEVFEYAVLSLLGLFTGAVMGMEC</sequence>
<proteinExistence type="predicted"/>
<dbReference type="Proteomes" id="UP001054945">
    <property type="component" value="Unassembled WGS sequence"/>
</dbReference>
<protein>
    <submittedName>
        <fullName evidence="1">Uncharacterized protein</fullName>
    </submittedName>
</protein>
<evidence type="ECO:0000313" key="1">
    <source>
        <dbReference type="EMBL" id="GIY00653.1"/>
    </source>
</evidence>
<keyword evidence="2" id="KW-1185">Reference proteome</keyword>
<accession>A0AAV4PSV0</accession>
<reference evidence="1 2" key="1">
    <citation type="submission" date="2021-06" db="EMBL/GenBank/DDBJ databases">
        <title>Caerostris extrusa draft genome.</title>
        <authorList>
            <person name="Kono N."/>
            <person name="Arakawa K."/>
        </authorList>
    </citation>
    <scope>NUCLEOTIDE SEQUENCE [LARGE SCALE GENOMIC DNA]</scope>
</reference>
<name>A0AAV4PSV0_CAEEX</name>
<dbReference type="AlphaFoldDB" id="A0AAV4PSV0"/>
<dbReference type="EMBL" id="BPLR01005212">
    <property type="protein sequence ID" value="GIY00653.1"/>
    <property type="molecule type" value="Genomic_DNA"/>
</dbReference>
<comment type="caution">
    <text evidence="1">The sequence shown here is derived from an EMBL/GenBank/DDBJ whole genome shotgun (WGS) entry which is preliminary data.</text>
</comment>
<organism evidence="1 2">
    <name type="scientific">Caerostris extrusa</name>
    <name type="common">Bark spider</name>
    <name type="synonym">Caerostris bankana</name>
    <dbReference type="NCBI Taxonomy" id="172846"/>
    <lineage>
        <taxon>Eukaryota</taxon>
        <taxon>Metazoa</taxon>
        <taxon>Ecdysozoa</taxon>
        <taxon>Arthropoda</taxon>
        <taxon>Chelicerata</taxon>
        <taxon>Arachnida</taxon>
        <taxon>Araneae</taxon>
        <taxon>Araneomorphae</taxon>
        <taxon>Entelegynae</taxon>
        <taxon>Araneoidea</taxon>
        <taxon>Araneidae</taxon>
        <taxon>Caerostris</taxon>
    </lineage>
</organism>
<gene>
    <name evidence="1" type="ORF">CEXT_38091</name>
</gene>
<evidence type="ECO:0000313" key="2">
    <source>
        <dbReference type="Proteomes" id="UP001054945"/>
    </source>
</evidence>